<evidence type="ECO:0000313" key="3">
    <source>
        <dbReference type="Proteomes" id="UP001159363"/>
    </source>
</evidence>
<dbReference type="Proteomes" id="UP001159363">
    <property type="component" value="Chromosome 3"/>
</dbReference>
<sequence>MTGYRFDAILSNIHVNDNCAIPVDNTDKLRTEFGILAVLPWDKRTKLDESMVLFKGRSGLKQYNPMEPIKRGYKLWILADMKRYTMKFQIYQGKDEVVTKKFAEYGLVKRVVLELTQAG</sequence>
<protein>
    <recommendedName>
        <fullName evidence="1">PiggyBac transposable element-derived protein domain-containing protein</fullName>
    </recommendedName>
</protein>
<feature type="domain" description="PiggyBac transposable element-derived protein" evidence="1">
    <location>
        <begin position="1"/>
        <end position="117"/>
    </location>
</feature>
<evidence type="ECO:0000313" key="2">
    <source>
        <dbReference type="EMBL" id="KAJ8890015.1"/>
    </source>
</evidence>
<name>A0ABQ9I044_9NEOP</name>
<dbReference type="PANTHER" id="PTHR46599">
    <property type="entry name" value="PIGGYBAC TRANSPOSABLE ELEMENT-DERIVED PROTEIN 4"/>
    <property type="match status" value="1"/>
</dbReference>
<proteinExistence type="predicted"/>
<dbReference type="PANTHER" id="PTHR46599:SF3">
    <property type="entry name" value="PIGGYBAC TRANSPOSABLE ELEMENT-DERIVED PROTEIN 4"/>
    <property type="match status" value="1"/>
</dbReference>
<gene>
    <name evidence="2" type="ORF">PR048_009521</name>
</gene>
<dbReference type="Pfam" id="PF13843">
    <property type="entry name" value="DDE_Tnp_1_7"/>
    <property type="match status" value="1"/>
</dbReference>
<organism evidence="2 3">
    <name type="scientific">Dryococelus australis</name>
    <dbReference type="NCBI Taxonomy" id="614101"/>
    <lineage>
        <taxon>Eukaryota</taxon>
        <taxon>Metazoa</taxon>
        <taxon>Ecdysozoa</taxon>
        <taxon>Arthropoda</taxon>
        <taxon>Hexapoda</taxon>
        <taxon>Insecta</taxon>
        <taxon>Pterygota</taxon>
        <taxon>Neoptera</taxon>
        <taxon>Polyneoptera</taxon>
        <taxon>Phasmatodea</taxon>
        <taxon>Verophasmatodea</taxon>
        <taxon>Anareolatae</taxon>
        <taxon>Phasmatidae</taxon>
        <taxon>Eurycanthinae</taxon>
        <taxon>Dryococelus</taxon>
    </lineage>
</organism>
<accession>A0ABQ9I044</accession>
<dbReference type="InterPro" id="IPR029526">
    <property type="entry name" value="PGBD"/>
</dbReference>
<comment type="caution">
    <text evidence="2">The sequence shown here is derived from an EMBL/GenBank/DDBJ whole genome shotgun (WGS) entry which is preliminary data.</text>
</comment>
<evidence type="ECO:0000259" key="1">
    <source>
        <dbReference type="Pfam" id="PF13843"/>
    </source>
</evidence>
<reference evidence="2 3" key="1">
    <citation type="submission" date="2023-02" db="EMBL/GenBank/DDBJ databases">
        <title>LHISI_Scaffold_Assembly.</title>
        <authorList>
            <person name="Stuart O.P."/>
            <person name="Cleave R."/>
            <person name="Magrath M.J.L."/>
            <person name="Mikheyev A.S."/>
        </authorList>
    </citation>
    <scope>NUCLEOTIDE SEQUENCE [LARGE SCALE GENOMIC DNA]</scope>
    <source>
        <strain evidence="2">Daus_M_001</strain>
        <tissue evidence="2">Leg muscle</tissue>
    </source>
</reference>
<keyword evidence="3" id="KW-1185">Reference proteome</keyword>
<dbReference type="EMBL" id="JARBHB010000003">
    <property type="protein sequence ID" value="KAJ8890015.1"/>
    <property type="molecule type" value="Genomic_DNA"/>
</dbReference>